<sequence>MYDIHKFTPVNFVYYIIIPWRCQYHHIRHTRQTHDRLFLNDFPFSVMHNRMSRNAA</sequence>
<dbReference type="EMBL" id="ADKM02000069">
    <property type="protein sequence ID" value="EGC03314.1"/>
    <property type="molecule type" value="Genomic_DNA"/>
</dbReference>
<reference evidence="1 2" key="1">
    <citation type="submission" date="2011-02" db="EMBL/GenBank/DDBJ databases">
        <authorList>
            <person name="Nelson K.E."/>
            <person name="Sutton G."/>
            <person name="Torralba M."/>
            <person name="Durkin S."/>
            <person name="Harkins D."/>
            <person name="Montgomery R."/>
            <person name="Ziemer C."/>
            <person name="Klaassens E."/>
            <person name="Ocuiv P."/>
            <person name="Morrison M."/>
        </authorList>
    </citation>
    <scope>NUCLEOTIDE SEQUENCE [LARGE SCALE GENOMIC DNA]</scope>
    <source>
        <strain evidence="1 2">8</strain>
    </source>
</reference>
<dbReference type="AlphaFoldDB" id="E9SBK8"/>
<name>E9SBK8_RUMAL</name>
<proteinExistence type="predicted"/>
<protein>
    <submittedName>
        <fullName evidence="1">Uncharacterized protein</fullName>
    </submittedName>
</protein>
<evidence type="ECO:0000313" key="2">
    <source>
        <dbReference type="Proteomes" id="UP000004259"/>
    </source>
</evidence>
<evidence type="ECO:0000313" key="1">
    <source>
        <dbReference type="EMBL" id="EGC03314.1"/>
    </source>
</evidence>
<dbReference type="Proteomes" id="UP000004259">
    <property type="component" value="Unassembled WGS sequence"/>
</dbReference>
<comment type="caution">
    <text evidence="1">The sequence shown here is derived from an EMBL/GenBank/DDBJ whole genome shotgun (WGS) entry which is preliminary data.</text>
</comment>
<organism evidence="1 2">
    <name type="scientific">Ruminococcus albus 8</name>
    <dbReference type="NCBI Taxonomy" id="246199"/>
    <lineage>
        <taxon>Bacteria</taxon>
        <taxon>Bacillati</taxon>
        <taxon>Bacillota</taxon>
        <taxon>Clostridia</taxon>
        <taxon>Eubacteriales</taxon>
        <taxon>Oscillospiraceae</taxon>
        <taxon>Ruminococcus</taxon>
    </lineage>
</organism>
<keyword evidence="2" id="KW-1185">Reference proteome</keyword>
<accession>E9SBK8</accession>
<gene>
    <name evidence="1" type="ORF">CUS_5486</name>
</gene>